<dbReference type="Proteomes" id="UP001060085">
    <property type="component" value="Linkage Group LG02"/>
</dbReference>
<accession>A0ACC0C124</accession>
<evidence type="ECO:0000313" key="1">
    <source>
        <dbReference type="EMBL" id="KAI5678635.1"/>
    </source>
</evidence>
<gene>
    <name evidence="1" type="ORF">M9H77_09585</name>
</gene>
<evidence type="ECO:0000313" key="2">
    <source>
        <dbReference type="Proteomes" id="UP001060085"/>
    </source>
</evidence>
<name>A0ACC0C124_CATRO</name>
<proteinExistence type="predicted"/>
<dbReference type="EMBL" id="CM044702">
    <property type="protein sequence ID" value="KAI5678635.1"/>
    <property type="molecule type" value="Genomic_DNA"/>
</dbReference>
<organism evidence="1 2">
    <name type="scientific">Catharanthus roseus</name>
    <name type="common">Madagascar periwinkle</name>
    <name type="synonym">Vinca rosea</name>
    <dbReference type="NCBI Taxonomy" id="4058"/>
    <lineage>
        <taxon>Eukaryota</taxon>
        <taxon>Viridiplantae</taxon>
        <taxon>Streptophyta</taxon>
        <taxon>Embryophyta</taxon>
        <taxon>Tracheophyta</taxon>
        <taxon>Spermatophyta</taxon>
        <taxon>Magnoliopsida</taxon>
        <taxon>eudicotyledons</taxon>
        <taxon>Gunneridae</taxon>
        <taxon>Pentapetalae</taxon>
        <taxon>asterids</taxon>
        <taxon>lamiids</taxon>
        <taxon>Gentianales</taxon>
        <taxon>Apocynaceae</taxon>
        <taxon>Rauvolfioideae</taxon>
        <taxon>Vinceae</taxon>
        <taxon>Catharanthinae</taxon>
        <taxon>Catharanthus</taxon>
    </lineage>
</organism>
<comment type="caution">
    <text evidence="1">The sequence shown here is derived from an EMBL/GenBank/DDBJ whole genome shotgun (WGS) entry which is preliminary data.</text>
</comment>
<sequence>MLVLSSKDELVEWAKQIAINAKTYLIITRYQRARILDRRLYVTLACEHGGSVKKYKKPIVDDEEEEIPKKRRGPYETKKCGCPFKLKGEQMATIENCQLFVHNGGHNHKIAVYSHGHAQSARLTEEQLQQTEQFRKSHVLPCNILRFFREQDGCAVSSQKIYNVVAKIKRNRMQEKNTVEEVFLLSAERGYTVFHRNRENNNGLDLSSVALWGKDNEPGRERTFCVEVVAINVSRRCQLPPETAVTKGRRKTNSTKRDKSHWEYVSIIHRKIGKSSGPGSGSGSSSGSGSNPSPRGRGRPPSSGRGRGRGRSSGRSSLSSVVSADSPPVSFPFNNEFSGFIYQFIQNWKNVVGDGNCRFMVISNFLFGDENYWVEIRRRISYDLRHRMHIYEQLFGSVEYVTELIMKTNWEEGSVPPEYWMDTLDHLHVIANTFNLCIVFLARSESTTVLPLVSNMDGPTGTIFIGLIEEL</sequence>
<reference evidence="2" key="1">
    <citation type="journal article" date="2023" name="Nat. Plants">
        <title>Single-cell RNA sequencing provides a high-resolution roadmap for understanding the multicellular compartmentation of specialized metabolism.</title>
        <authorList>
            <person name="Sun S."/>
            <person name="Shen X."/>
            <person name="Li Y."/>
            <person name="Li Y."/>
            <person name="Wang S."/>
            <person name="Li R."/>
            <person name="Zhang H."/>
            <person name="Shen G."/>
            <person name="Guo B."/>
            <person name="Wei J."/>
            <person name="Xu J."/>
            <person name="St-Pierre B."/>
            <person name="Chen S."/>
            <person name="Sun C."/>
        </authorList>
    </citation>
    <scope>NUCLEOTIDE SEQUENCE [LARGE SCALE GENOMIC DNA]</scope>
</reference>
<protein>
    <submittedName>
        <fullName evidence="1">Uncharacterized protein</fullName>
    </submittedName>
</protein>
<keyword evidence="2" id="KW-1185">Reference proteome</keyword>